<protein>
    <submittedName>
        <fullName evidence="2">Phage minor structural protein</fullName>
    </submittedName>
</protein>
<dbReference type="InterPro" id="IPR010572">
    <property type="entry name" value="Tail_dom"/>
</dbReference>
<gene>
    <name evidence="2" type="ORF">C7384_11212</name>
</gene>
<sequence>MMYLFDKRQNIIGLIDKSDLIEAHLDVKINQAITLDFSVPATIALDSKARYIGVPHPLKPDNYVMLRIMSIKDQSDRTEYSAYELAYQELNSYGYIKDRRFKSENAYNLMTVALGGSTWNLGVCVVPGLLQTNYYFDSNLDAITKVVNGLGGEVVFYVAITGSKITGRYMDYVIRQGEDTSKVFVHGSNLLTVERTGDNSSIYTAILPRGKGEQVSEGHDDTPDGYGRRITIEDLEWSKYKGDPMDKVKGDLVLTDPEATLEYGHIDGTPRLLIKTYDQIDDTKQLLRAAYNDLMAMNHPAIQYSATIAETDGLSLGDTVLIMHDKRKLSYKTRVFEVNYDLTNPSNTTIQLGSDLSKGGMTNRVNSLSSSISVTSEMSAWTMTHGGHNDTTFGVEQPTNPRKGNVWFKNLPNGKTELYYYDGNAWVLEASTDSQWDKNSAELNGDHTVYRGPDNPVNPQQGDTWYKDDVNEPNGVAMYAYSGSTWVKFNGITDANRLQQGIIDANRVNVLNLDANNISTGHLSANFIKGGQIDAAQIDVINLNVNSLVGNFSQFIRSRWDGSFGSTFIDGSGMKVSTTGVNTKFNSGGMTLNMNDEDVGGVGVAHMSGMPDNYQGLGFQLNGKGDYMTWSARNTGIESGNFGIKLSWFRKEWRAGGYNSGFTFDDDVVFRAGVRMYEQGGDLREILGQLAAMDRVVIPKGFDSEGKATSWVTIK</sequence>
<organism evidence="2 3">
    <name type="scientific">Convivina intestini</name>
    <dbReference type="NCBI Taxonomy" id="1505726"/>
    <lineage>
        <taxon>Bacteria</taxon>
        <taxon>Bacillati</taxon>
        <taxon>Bacillota</taxon>
        <taxon>Bacilli</taxon>
        <taxon>Lactobacillales</taxon>
        <taxon>Lactobacillaceae</taxon>
        <taxon>Convivina</taxon>
    </lineage>
</organism>
<evidence type="ECO:0000259" key="1">
    <source>
        <dbReference type="Pfam" id="PF06605"/>
    </source>
</evidence>
<comment type="caution">
    <text evidence="2">The sequence shown here is derived from an EMBL/GenBank/DDBJ whole genome shotgun (WGS) entry which is preliminary data.</text>
</comment>
<dbReference type="OrthoDB" id="2327358at2"/>
<dbReference type="AlphaFoldDB" id="A0A2U1D4G3"/>
<reference evidence="2 3" key="1">
    <citation type="submission" date="2018-04" db="EMBL/GenBank/DDBJ databases">
        <title>Genomic Encyclopedia of Type Strains, Phase IV (KMG-IV): sequencing the most valuable type-strain genomes for metagenomic binning, comparative biology and taxonomic classification.</title>
        <authorList>
            <person name="Goeker M."/>
        </authorList>
    </citation>
    <scope>NUCLEOTIDE SEQUENCE [LARGE SCALE GENOMIC DNA]</scope>
    <source>
        <strain evidence="2 3">DSM 28795</strain>
    </source>
</reference>
<dbReference type="InterPro" id="IPR007119">
    <property type="entry name" value="Phage_tail_spike_N"/>
</dbReference>
<dbReference type="Pfam" id="PF06605">
    <property type="entry name" value="Prophage_tail"/>
    <property type="match status" value="1"/>
</dbReference>
<name>A0A2U1D4G3_9LACO</name>
<accession>A0A2U1D4G3</accession>
<keyword evidence="3" id="KW-1185">Reference proteome</keyword>
<dbReference type="Proteomes" id="UP000245433">
    <property type="component" value="Unassembled WGS sequence"/>
</dbReference>
<evidence type="ECO:0000313" key="2">
    <source>
        <dbReference type="EMBL" id="PVY82540.1"/>
    </source>
</evidence>
<evidence type="ECO:0000313" key="3">
    <source>
        <dbReference type="Proteomes" id="UP000245433"/>
    </source>
</evidence>
<dbReference type="EMBL" id="QEKT01000012">
    <property type="protein sequence ID" value="PVY82540.1"/>
    <property type="molecule type" value="Genomic_DNA"/>
</dbReference>
<dbReference type="RefSeq" id="WP_089940257.1">
    <property type="nucleotide sequence ID" value="NZ_QEKT01000012.1"/>
</dbReference>
<dbReference type="NCBIfam" id="TIGR01665">
    <property type="entry name" value="put_anti_recept"/>
    <property type="match status" value="1"/>
</dbReference>
<proteinExistence type="predicted"/>
<feature type="domain" description="Tail spike" evidence="1">
    <location>
        <begin position="90"/>
        <end position="354"/>
    </location>
</feature>